<feature type="region of interest" description="Disordered" evidence="1">
    <location>
        <begin position="99"/>
        <end position="179"/>
    </location>
</feature>
<dbReference type="EMBL" id="CDSF01000001">
    <property type="protein sequence ID" value="CEO94369.1"/>
    <property type="molecule type" value="Genomic_DNA"/>
</dbReference>
<organism evidence="4 6">
    <name type="scientific">Plasmodiophora brassicae</name>
    <name type="common">Clubroot disease agent</name>
    <dbReference type="NCBI Taxonomy" id="37360"/>
    <lineage>
        <taxon>Eukaryota</taxon>
        <taxon>Sar</taxon>
        <taxon>Rhizaria</taxon>
        <taxon>Endomyxa</taxon>
        <taxon>Phytomyxea</taxon>
        <taxon>Plasmodiophorida</taxon>
        <taxon>Plasmodiophoridae</taxon>
        <taxon>Plasmodiophora</taxon>
    </lineage>
</organism>
<keyword evidence="3" id="KW-0732">Signal</keyword>
<dbReference type="PROSITE" id="PS51257">
    <property type="entry name" value="PROKAR_LIPOPROTEIN"/>
    <property type="match status" value="1"/>
</dbReference>
<gene>
    <name evidence="4" type="ORF">PBRA_000154</name>
    <name evidence="5" type="ORF">PLBR_LOCUS3933</name>
</gene>
<feature type="chain" id="PRO_5036293114" evidence="3">
    <location>
        <begin position="16"/>
        <end position="267"/>
    </location>
</feature>
<dbReference type="Proteomes" id="UP000039324">
    <property type="component" value="Unassembled WGS sequence"/>
</dbReference>
<evidence type="ECO:0000313" key="4">
    <source>
        <dbReference type="EMBL" id="CEO94369.1"/>
    </source>
</evidence>
<evidence type="ECO:0000313" key="5">
    <source>
        <dbReference type="EMBL" id="SPQ96718.1"/>
    </source>
</evidence>
<proteinExistence type="predicted"/>
<feature type="signal peptide" evidence="3">
    <location>
        <begin position="1"/>
        <end position="15"/>
    </location>
</feature>
<feature type="transmembrane region" description="Helical" evidence="2">
    <location>
        <begin position="248"/>
        <end position="266"/>
    </location>
</feature>
<evidence type="ECO:0000313" key="7">
    <source>
        <dbReference type="Proteomes" id="UP000290189"/>
    </source>
</evidence>
<dbReference type="AlphaFoldDB" id="A0A0G4IGR3"/>
<dbReference type="EMBL" id="OVEO01000006">
    <property type="protein sequence ID" value="SPQ96718.1"/>
    <property type="molecule type" value="Genomic_DNA"/>
</dbReference>
<accession>A0A0G4IGR3</accession>
<keyword evidence="2" id="KW-1133">Transmembrane helix</keyword>
<evidence type="ECO:0000256" key="1">
    <source>
        <dbReference type="SAM" id="MobiDB-lite"/>
    </source>
</evidence>
<geneLocation type="mitochondrion" evidence="5"/>
<evidence type="ECO:0000313" key="6">
    <source>
        <dbReference type="Proteomes" id="UP000039324"/>
    </source>
</evidence>
<feature type="compositionally biased region" description="Low complexity" evidence="1">
    <location>
        <begin position="54"/>
        <end position="65"/>
    </location>
</feature>
<reference evidence="4 6" key="1">
    <citation type="submission" date="2015-02" db="EMBL/GenBank/DDBJ databases">
        <authorList>
            <person name="Chooi Y.-H."/>
        </authorList>
    </citation>
    <scope>NUCLEOTIDE SEQUENCE [LARGE SCALE GENOMIC DNA]</scope>
    <source>
        <strain evidence="4">E3</strain>
    </source>
</reference>
<feature type="transmembrane region" description="Helical" evidence="2">
    <location>
        <begin position="197"/>
        <end position="217"/>
    </location>
</feature>
<keyword evidence="5" id="KW-0496">Mitochondrion</keyword>
<keyword evidence="2" id="KW-0812">Transmembrane</keyword>
<keyword evidence="6" id="KW-1185">Reference proteome</keyword>
<evidence type="ECO:0000256" key="2">
    <source>
        <dbReference type="SAM" id="Phobius"/>
    </source>
</evidence>
<keyword evidence="2" id="KW-0472">Membrane</keyword>
<name>A0A0G4IGR3_PLABS</name>
<feature type="region of interest" description="Disordered" evidence="1">
    <location>
        <begin position="53"/>
        <end position="87"/>
    </location>
</feature>
<dbReference type="Proteomes" id="UP000290189">
    <property type="component" value="Unassembled WGS sequence"/>
</dbReference>
<reference evidence="5 7" key="2">
    <citation type="submission" date="2018-03" db="EMBL/GenBank/DDBJ databases">
        <authorList>
            <person name="Fogelqvist J."/>
        </authorList>
    </citation>
    <scope>NUCLEOTIDE SEQUENCE [LARGE SCALE GENOMIC DNA]</scope>
</reference>
<sequence>MKLLWVLALAGVVLACATSAERPQQASTDQGVVDNVRRKVGDGYRAVKNWVVGEPEQQPAPARQPSLFGNLFGNGESQPSAPQERETRKQWFFSRFLGSSGDEVQQPPTQQPVPPQHPATTPQPSPVPTVEPAPQGEVPRATVLQGESSPPAPGSLEQTLNEEPAGEELQPQAGASAGTLQSKLTEAGQWLKTKTGMLVAGATVGTLAAGTAGLRYLHKQQVARKAKTEADKKEQEAKVKRQLKSDSSVVLPGTAAALAFFSALLIV</sequence>
<feature type="compositionally biased region" description="Pro residues" evidence="1">
    <location>
        <begin position="109"/>
        <end position="131"/>
    </location>
</feature>
<protein>
    <submittedName>
        <fullName evidence="4">Uncharacterized protein</fullName>
    </submittedName>
</protein>
<evidence type="ECO:0000256" key="3">
    <source>
        <dbReference type="SAM" id="SignalP"/>
    </source>
</evidence>